<dbReference type="EMBL" id="LT607750">
    <property type="protein sequence ID" value="SCG64480.1"/>
    <property type="molecule type" value="Genomic_DNA"/>
</dbReference>
<proteinExistence type="predicted"/>
<reference evidence="1 2" key="1">
    <citation type="submission" date="2016-06" db="EMBL/GenBank/DDBJ databases">
        <authorList>
            <person name="Kjaerup R.B."/>
            <person name="Dalgaard T.S."/>
            <person name="Juul-Madsen H.R."/>
        </authorList>
    </citation>
    <scope>NUCLEOTIDE SEQUENCE [LARGE SCALE GENOMIC DNA]</scope>
    <source>
        <strain evidence="1 2">DSM 43904</strain>
    </source>
</reference>
<gene>
    <name evidence="1" type="ORF">GA0070609_3966</name>
</gene>
<sequence length="35" mass="3828">MEKAKVEQTGTKKLALKVRKLEKLETTAVRDAVGG</sequence>
<organism evidence="1 2">
    <name type="scientific">Micromonospora echinaurantiaca</name>
    <dbReference type="NCBI Taxonomy" id="47857"/>
    <lineage>
        <taxon>Bacteria</taxon>
        <taxon>Bacillati</taxon>
        <taxon>Actinomycetota</taxon>
        <taxon>Actinomycetes</taxon>
        <taxon>Micromonosporales</taxon>
        <taxon>Micromonosporaceae</taxon>
        <taxon>Micromonospora</taxon>
    </lineage>
</organism>
<protein>
    <submittedName>
        <fullName evidence="1">Uncharacterized protein</fullName>
    </submittedName>
</protein>
<evidence type="ECO:0000313" key="1">
    <source>
        <dbReference type="EMBL" id="SCG64480.1"/>
    </source>
</evidence>
<dbReference type="AlphaFoldDB" id="A0A1C5J1N8"/>
<dbReference type="Proteomes" id="UP000198217">
    <property type="component" value="Chromosome I"/>
</dbReference>
<keyword evidence="2" id="KW-1185">Reference proteome</keyword>
<name>A0A1C5J1N8_9ACTN</name>
<accession>A0A1C5J1N8</accession>
<evidence type="ECO:0000313" key="2">
    <source>
        <dbReference type="Proteomes" id="UP000198217"/>
    </source>
</evidence>